<proteinExistence type="predicted"/>
<gene>
    <name evidence="3" type="ORF">J0656_19670</name>
</gene>
<accession>A0ABS3GBL3</accession>
<feature type="domain" description="GmrSD restriction endonucleases N-terminal" evidence="1">
    <location>
        <begin position="11"/>
        <end position="217"/>
    </location>
</feature>
<dbReference type="PANTHER" id="PTHR35149:SF1">
    <property type="entry name" value="DUF5655 DOMAIN-CONTAINING PROTEIN"/>
    <property type="match status" value="1"/>
</dbReference>
<comment type="caution">
    <text evidence="3">The sequence shown here is derived from an EMBL/GenBank/DDBJ whole genome shotgun (WGS) entry which is preliminary data.</text>
</comment>
<feature type="domain" description="GmrSD restriction endonucleases C-terminal" evidence="2">
    <location>
        <begin position="417"/>
        <end position="551"/>
    </location>
</feature>
<evidence type="ECO:0000313" key="3">
    <source>
        <dbReference type="EMBL" id="MBO0356246.1"/>
    </source>
</evidence>
<dbReference type="EMBL" id="JAFLNL010000019">
    <property type="protein sequence ID" value="MBO0356246.1"/>
    <property type="molecule type" value="Genomic_DNA"/>
</dbReference>
<protein>
    <submittedName>
        <fullName evidence="3">DUF262 domain-containing protein</fullName>
    </submittedName>
</protein>
<dbReference type="RefSeq" id="WP_207036980.1">
    <property type="nucleotide sequence ID" value="NZ_JAFLNL010000019.1"/>
</dbReference>
<organism evidence="3 4">
    <name type="scientific">Flagellimonas aurea</name>
    <dbReference type="NCBI Taxonomy" id="2915619"/>
    <lineage>
        <taxon>Bacteria</taxon>
        <taxon>Pseudomonadati</taxon>
        <taxon>Bacteroidota</taxon>
        <taxon>Flavobacteriia</taxon>
        <taxon>Flavobacteriales</taxon>
        <taxon>Flavobacteriaceae</taxon>
        <taxon>Flagellimonas</taxon>
    </lineage>
</organism>
<dbReference type="Proteomes" id="UP000664044">
    <property type="component" value="Unassembled WGS sequence"/>
</dbReference>
<dbReference type="PANTHER" id="PTHR35149">
    <property type="entry name" value="SLL5132 PROTEIN"/>
    <property type="match status" value="1"/>
</dbReference>
<evidence type="ECO:0000259" key="2">
    <source>
        <dbReference type="Pfam" id="PF07510"/>
    </source>
</evidence>
<keyword evidence="4" id="KW-1185">Reference proteome</keyword>
<name>A0ABS3GBL3_9FLAO</name>
<evidence type="ECO:0000259" key="1">
    <source>
        <dbReference type="Pfam" id="PF03235"/>
    </source>
</evidence>
<sequence>MDFYRKTTLGLFDSSQKSFEIPVYQRAYSWEKDQWQTFLNDLLEQIEGENNYFYGNILLETVKKDVKYEIIDGQQRLTTLTIFIRSILNILKKREKELEDFDFQTKENIFLKNGGNIKLRPVEYDRACFDSLIIDNQKKFEINTPSQVRIKEAKTFFVTELEKLKTDVLLRVLTKIETTDLTIIELEGKKDSALMFELENNRGKDLTNMEKIKSYFMYQMYVYSDPEETESNIENVSNIFKLIYLIINDFKKLNEDSVLIYHNNAYIKGYNYRTLEDVKEVFKKSEDKIDWIKKYISELHTSFSNMKKFENSDNFYAKKLSKINAPAFIYPFVIRGYKYFGDDSKKLNTLFNILEVLTFRARLINSRANIQERLNSILLNFKGDLINLKREIKSKLNESWYWSDTNTKNYLNGGMYGNKVLNYLLWEYENSIQNKGYSIKNFSLDNEQIEHISPQTPTDGEPIATGYDLNEDREYSEDFVSKHLNSLGNLMLISGSHNASIGNKAFKDKLDSYKANPLLNQQAEIKDFATSENEAVSWKTDSIEKRHKKIVDFAIQKWSFDKVETTYLEKELIEDEKK</sequence>
<dbReference type="Pfam" id="PF07510">
    <property type="entry name" value="GmrSD_C"/>
    <property type="match status" value="1"/>
</dbReference>
<evidence type="ECO:0000313" key="4">
    <source>
        <dbReference type="Proteomes" id="UP000664044"/>
    </source>
</evidence>
<dbReference type="Pfam" id="PF03235">
    <property type="entry name" value="GmrSD_N"/>
    <property type="match status" value="1"/>
</dbReference>
<reference evidence="3 4" key="1">
    <citation type="submission" date="2021-03" db="EMBL/GenBank/DDBJ databases">
        <title>Muricauda lutimaris sp. nov. and Muricauda ruestringensis sp. nov, two marine members of the Flavobacteriaceae isolated from deep sea sediments of Western Pacific.</title>
        <authorList>
            <person name="Zhao S."/>
            <person name="Liu R."/>
        </authorList>
    </citation>
    <scope>NUCLEOTIDE SEQUENCE [LARGE SCALE GENOMIC DNA]</scope>
    <source>
        <strain evidence="3 4">BC31-1-A7</strain>
    </source>
</reference>
<dbReference type="InterPro" id="IPR011089">
    <property type="entry name" value="GmrSD_C"/>
</dbReference>
<dbReference type="InterPro" id="IPR004919">
    <property type="entry name" value="GmrSD_N"/>
</dbReference>